<sequence length="79" mass="9439">MNVSVIHCSSKIVFLILNCLTFYLHACHVSENTVYIFRSNDSFLGDSEEGFFICTLLYRIRIKINIMKVNYWLKVYFRF</sequence>
<dbReference type="EMBL" id="MUAI01000003">
    <property type="protein sequence ID" value="OOR07618.1"/>
    <property type="molecule type" value="Genomic_DNA"/>
</dbReference>
<comment type="caution">
    <text evidence="1">The sequence shown here is derived from an EMBL/GenBank/DDBJ whole genome shotgun (WGS) entry which is preliminary data.</text>
</comment>
<accession>A0A1S9TC81</accession>
<dbReference type="AlphaFoldDB" id="A0A1S9TC81"/>
<dbReference type="Proteomes" id="UP000190696">
    <property type="component" value="Unassembled WGS sequence"/>
</dbReference>
<gene>
    <name evidence="1" type="ORF">BW900_08240</name>
</gene>
<organism evidence="1 2">
    <name type="scientific">Bacillus mycoides</name>
    <dbReference type="NCBI Taxonomy" id="1405"/>
    <lineage>
        <taxon>Bacteria</taxon>
        <taxon>Bacillati</taxon>
        <taxon>Bacillota</taxon>
        <taxon>Bacilli</taxon>
        <taxon>Bacillales</taxon>
        <taxon>Bacillaceae</taxon>
        <taxon>Bacillus</taxon>
        <taxon>Bacillus cereus group</taxon>
    </lineage>
</organism>
<evidence type="ECO:0000313" key="1">
    <source>
        <dbReference type="EMBL" id="OOR07618.1"/>
    </source>
</evidence>
<reference evidence="1 2" key="1">
    <citation type="submission" date="2017-01" db="EMBL/GenBank/DDBJ databases">
        <title>Bacillus cereus isolates.</title>
        <authorList>
            <person name="Beno S.M."/>
        </authorList>
    </citation>
    <scope>NUCLEOTIDE SEQUENCE [LARGE SCALE GENOMIC DNA]</scope>
    <source>
        <strain evidence="1 2">FSL W7-1108</strain>
    </source>
</reference>
<protein>
    <submittedName>
        <fullName evidence="1">Uncharacterized protein</fullName>
    </submittedName>
</protein>
<name>A0A1S9TC81_BACMY</name>
<evidence type="ECO:0000313" key="2">
    <source>
        <dbReference type="Proteomes" id="UP000190696"/>
    </source>
</evidence>
<proteinExistence type="predicted"/>